<dbReference type="PIRSF" id="PIRSF001235">
    <property type="entry name" value="Amidase_carbamoylase"/>
    <property type="match status" value="1"/>
</dbReference>
<comment type="caution">
    <text evidence="3">The sequence shown here is derived from an EMBL/GenBank/DDBJ whole genome shotgun (WGS) entry which is preliminary data.</text>
</comment>
<reference evidence="3 4" key="1">
    <citation type="submission" date="2022-09" db="EMBL/GenBank/DDBJ databases">
        <title>Enrichment on poylsaccharides allowed isolation of novel metabolic and taxonomic groups of Haloarchaea.</title>
        <authorList>
            <person name="Sorokin D.Y."/>
            <person name="Elcheninov A.G."/>
            <person name="Khizhniak T.V."/>
            <person name="Kolganova T.V."/>
            <person name="Kublanov I.V."/>
        </authorList>
    </citation>
    <scope>NUCLEOTIDE SEQUENCE [LARGE SCALE GENOMIC DNA]</scope>
    <source>
        <strain evidence="3 4">AArc-curdl1</strain>
    </source>
</reference>
<dbReference type="Gene3D" id="3.40.630.10">
    <property type="entry name" value="Zn peptidases"/>
    <property type="match status" value="1"/>
</dbReference>
<dbReference type="CDD" id="cd03884">
    <property type="entry name" value="M20_bAS"/>
    <property type="match status" value="1"/>
</dbReference>
<dbReference type="Proteomes" id="UP001321047">
    <property type="component" value="Unassembled WGS sequence"/>
</dbReference>
<dbReference type="Pfam" id="PF07687">
    <property type="entry name" value="M20_dimer"/>
    <property type="match status" value="1"/>
</dbReference>
<evidence type="ECO:0000313" key="3">
    <source>
        <dbReference type="EMBL" id="MCU4752111.1"/>
    </source>
</evidence>
<proteinExistence type="predicted"/>
<sequence length="416" mass="43770">MQVSAKRLRADIEANAQFGVLPDVDGHGRTVLTGTDENKRARDRFVRRLEDAGLEVTVDAVGNIVGRWVPPGADPSLAPIAAGSHLDSVPQGGIFDGPLGTYATLEAVRAMQETSNSLGRPVHVVCFTEEEGQRFGNGLLGSSVATGRLSVEEALSLEDESGTTLADSLERIGYRGEGHIDAAEWDAWLELHVEQGTRLEEAGAAAGVVTSITGITHCYVDVRGEANHAGSTPMHDRTDALAAASELILDLESSAHRIVSSESSSAVGTIGKATVSPNATNVIPGTVRLGVDIRDIEAASMEALVADLEASGERVESERDVEVSISRPYDIPPEPMADRCREALLEAGASTGIETLRLHSGAAHDTMNVARVTDAGLVFAPSRDGISHNPQEWTDWEDCASATTVLAAALATLASE</sequence>
<organism evidence="3 4">
    <name type="scientific">Natronosalvus hydrolyticus</name>
    <dbReference type="NCBI Taxonomy" id="2979988"/>
    <lineage>
        <taxon>Archaea</taxon>
        <taxon>Methanobacteriati</taxon>
        <taxon>Methanobacteriota</taxon>
        <taxon>Stenosarchaea group</taxon>
        <taxon>Halobacteria</taxon>
        <taxon>Halobacteriales</taxon>
        <taxon>Natrialbaceae</taxon>
        <taxon>Natronosalvus</taxon>
    </lineage>
</organism>
<protein>
    <submittedName>
        <fullName evidence="3">Zn-dependent hydrolase</fullName>
    </submittedName>
</protein>
<dbReference type="InterPro" id="IPR011650">
    <property type="entry name" value="Peptidase_M20_dimer"/>
</dbReference>
<dbReference type="InterPro" id="IPR002933">
    <property type="entry name" value="Peptidase_M20"/>
</dbReference>
<gene>
    <name evidence="3" type="ORF">OB919_08960</name>
</gene>
<dbReference type="Pfam" id="PF01546">
    <property type="entry name" value="Peptidase_M20"/>
    <property type="match status" value="1"/>
</dbReference>
<accession>A0AAP3E652</accession>
<keyword evidence="1 3" id="KW-0378">Hydrolase</keyword>
<dbReference type="PANTHER" id="PTHR32494">
    <property type="entry name" value="ALLANTOATE DEIMINASE-RELATED"/>
    <property type="match status" value="1"/>
</dbReference>
<dbReference type="Gene3D" id="3.30.70.360">
    <property type="match status" value="1"/>
</dbReference>
<evidence type="ECO:0000256" key="1">
    <source>
        <dbReference type="ARBA" id="ARBA00022801"/>
    </source>
</evidence>
<evidence type="ECO:0000313" key="4">
    <source>
        <dbReference type="Proteomes" id="UP001321047"/>
    </source>
</evidence>
<evidence type="ECO:0000259" key="2">
    <source>
        <dbReference type="Pfam" id="PF07687"/>
    </source>
</evidence>
<name>A0AAP3E652_9EURY</name>
<dbReference type="RefSeq" id="WP_342808451.1">
    <property type="nucleotide sequence ID" value="NZ_JAOPJZ010000005.1"/>
</dbReference>
<dbReference type="NCBIfam" id="TIGR01879">
    <property type="entry name" value="hydantase"/>
    <property type="match status" value="1"/>
</dbReference>
<dbReference type="PANTHER" id="PTHR32494:SF5">
    <property type="entry name" value="ALLANTOATE AMIDOHYDROLASE"/>
    <property type="match status" value="1"/>
</dbReference>
<keyword evidence="4" id="KW-1185">Reference proteome</keyword>
<dbReference type="InterPro" id="IPR010158">
    <property type="entry name" value="Amidase_Cbmase"/>
</dbReference>
<dbReference type="EMBL" id="JAOPJZ010000005">
    <property type="protein sequence ID" value="MCU4752111.1"/>
    <property type="molecule type" value="Genomic_DNA"/>
</dbReference>
<dbReference type="SUPFAM" id="SSF55031">
    <property type="entry name" value="Bacterial exopeptidase dimerisation domain"/>
    <property type="match status" value="1"/>
</dbReference>
<dbReference type="GO" id="GO:0016813">
    <property type="term" value="F:hydrolase activity, acting on carbon-nitrogen (but not peptide) bonds, in linear amidines"/>
    <property type="evidence" value="ECO:0007669"/>
    <property type="project" value="InterPro"/>
</dbReference>
<dbReference type="InterPro" id="IPR036264">
    <property type="entry name" value="Bact_exopeptidase_dim_dom"/>
</dbReference>
<dbReference type="AlphaFoldDB" id="A0AAP3E652"/>
<dbReference type="SUPFAM" id="SSF53187">
    <property type="entry name" value="Zn-dependent exopeptidases"/>
    <property type="match status" value="1"/>
</dbReference>
<feature type="domain" description="Peptidase M20 dimerisation" evidence="2">
    <location>
        <begin position="213"/>
        <end position="310"/>
    </location>
</feature>